<dbReference type="InterPro" id="IPR038731">
    <property type="entry name" value="RgtA/B/C-like"/>
</dbReference>
<keyword evidence="7 8" id="KW-0472">Membrane</keyword>
<evidence type="ECO:0000256" key="7">
    <source>
        <dbReference type="ARBA" id="ARBA00023136"/>
    </source>
</evidence>
<feature type="transmembrane region" description="Helical" evidence="8">
    <location>
        <begin position="344"/>
        <end position="363"/>
    </location>
</feature>
<feature type="transmembrane region" description="Helical" evidence="8">
    <location>
        <begin position="293"/>
        <end position="309"/>
    </location>
</feature>
<comment type="caution">
    <text evidence="10">The sequence shown here is derived from an EMBL/GenBank/DDBJ whole genome shotgun (WGS) entry which is preliminary data.</text>
</comment>
<protein>
    <submittedName>
        <fullName evidence="10">Undecaprenyl phosphate-alpha-4-amino-4-deoxy-L-arabinose arabinosyl transferase</fullName>
        <ecNumber evidence="10">2.4.2.43</ecNumber>
    </submittedName>
</protein>
<evidence type="ECO:0000256" key="3">
    <source>
        <dbReference type="ARBA" id="ARBA00022676"/>
    </source>
</evidence>
<evidence type="ECO:0000313" key="10">
    <source>
        <dbReference type="EMBL" id="MPL88797.1"/>
    </source>
</evidence>
<dbReference type="GO" id="GO:0010041">
    <property type="term" value="P:response to iron(III) ion"/>
    <property type="evidence" value="ECO:0007669"/>
    <property type="project" value="TreeGrafter"/>
</dbReference>
<dbReference type="Pfam" id="PF13231">
    <property type="entry name" value="PMT_2"/>
    <property type="match status" value="1"/>
</dbReference>
<organism evidence="10">
    <name type="scientific">bioreactor metagenome</name>
    <dbReference type="NCBI Taxonomy" id="1076179"/>
    <lineage>
        <taxon>unclassified sequences</taxon>
        <taxon>metagenomes</taxon>
        <taxon>ecological metagenomes</taxon>
    </lineage>
</organism>
<feature type="transmembrane region" description="Helical" evidence="8">
    <location>
        <begin position="252"/>
        <end position="272"/>
    </location>
</feature>
<accession>A0A644VC62</accession>
<feature type="transmembrane region" description="Helical" evidence="8">
    <location>
        <begin position="375"/>
        <end position="394"/>
    </location>
</feature>
<dbReference type="EMBL" id="VSSQ01000265">
    <property type="protein sequence ID" value="MPL88797.1"/>
    <property type="molecule type" value="Genomic_DNA"/>
</dbReference>
<keyword evidence="4 10" id="KW-0808">Transferase</keyword>
<evidence type="ECO:0000256" key="6">
    <source>
        <dbReference type="ARBA" id="ARBA00022989"/>
    </source>
</evidence>
<feature type="transmembrane region" description="Helical" evidence="8">
    <location>
        <begin position="203"/>
        <end position="224"/>
    </location>
</feature>
<keyword evidence="5 8" id="KW-0812">Transmembrane</keyword>
<evidence type="ECO:0000256" key="4">
    <source>
        <dbReference type="ARBA" id="ARBA00022679"/>
    </source>
</evidence>
<comment type="subcellular location">
    <subcellularLocation>
        <location evidence="1">Cell membrane</location>
        <topology evidence="1">Multi-pass membrane protein</topology>
    </subcellularLocation>
</comment>
<keyword evidence="3 10" id="KW-0328">Glycosyltransferase</keyword>
<dbReference type="EC" id="2.4.2.43" evidence="10"/>
<feature type="transmembrane region" description="Helical" evidence="8">
    <location>
        <begin position="6"/>
        <end position="26"/>
    </location>
</feature>
<feature type="transmembrane region" description="Helical" evidence="8">
    <location>
        <begin position="315"/>
        <end position="332"/>
    </location>
</feature>
<evidence type="ECO:0000256" key="8">
    <source>
        <dbReference type="SAM" id="Phobius"/>
    </source>
</evidence>
<dbReference type="AlphaFoldDB" id="A0A644VC62"/>
<reference evidence="10" key="1">
    <citation type="submission" date="2019-08" db="EMBL/GenBank/DDBJ databases">
        <authorList>
            <person name="Kucharzyk K."/>
            <person name="Murdoch R.W."/>
            <person name="Higgins S."/>
            <person name="Loffler F."/>
        </authorList>
    </citation>
    <scope>NUCLEOTIDE SEQUENCE</scope>
</reference>
<feature type="transmembrane region" description="Helical" evidence="8">
    <location>
        <begin position="134"/>
        <end position="151"/>
    </location>
</feature>
<dbReference type="InterPro" id="IPR050297">
    <property type="entry name" value="LipidA_mod_glycosyltrf_83"/>
</dbReference>
<feature type="domain" description="Glycosyltransferase RgtA/B/C/D-like" evidence="9">
    <location>
        <begin position="59"/>
        <end position="218"/>
    </location>
</feature>
<gene>
    <name evidence="10" type="primary">arnT_9</name>
    <name evidence="10" type="ORF">SDC9_34825</name>
</gene>
<evidence type="ECO:0000259" key="9">
    <source>
        <dbReference type="Pfam" id="PF13231"/>
    </source>
</evidence>
<evidence type="ECO:0000256" key="2">
    <source>
        <dbReference type="ARBA" id="ARBA00022475"/>
    </source>
</evidence>
<evidence type="ECO:0000256" key="5">
    <source>
        <dbReference type="ARBA" id="ARBA00022692"/>
    </source>
</evidence>
<keyword evidence="6 8" id="KW-1133">Transmembrane helix</keyword>
<feature type="transmembrane region" description="Helical" evidence="8">
    <location>
        <begin position="64"/>
        <end position="97"/>
    </location>
</feature>
<dbReference type="GO" id="GO:0103015">
    <property type="term" value="F:4-amino-4-deoxy-L-arabinose transferase activity"/>
    <property type="evidence" value="ECO:0007669"/>
    <property type="project" value="UniProtKB-EC"/>
</dbReference>
<keyword evidence="2" id="KW-1003">Cell membrane</keyword>
<dbReference type="GO" id="GO:0008610">
    <property type="term" value="P:lipid biosynthetic process"/>
    <property type="evidence" value="ECO:0007669"/>
    <property type="project" value="UniProtKB-ARBA"/>
</dbReference>
<dbReference type="PANTHER" id="PTHR33908:SF3">
    <property type="entry name" value="UNDECAPRENYL PHOSPHATE-ALPHA-4-AMINO-4-DEOXY-L-ARABINOSE ARABINOSYL TRANSFERASE"/>
    <property type="match status" value="1"/>
</dbReference>
<sequence length="541" mass="61998">MSKRNWLIFWCAAVFIMFFLNGSLLITDSVESNYSLTAKEMVLSGNWVSPQIYGRFWYDKPIMAYWMIAAGFKIFGFTEFGARFFPALTGLLGLLLATWGGKKLYSEKVGFYSGVILLTTIEFFLISKSILTDGALFVFFNGALLFFYLAYSGKNKSYYYGTYALAALATLTKGPIGFLLPGLIIVLFLLWERNWRELGKAKLFTGIILFLLLAAPWYVAMIHLHDDFIGSFLGTHNFLRATVSEHPKDNVIYYYLMINLAAFFPWVGFVPGMLKNIFRKTGKWVMPQAREKFLLLWVFVIFFFYQNMATKYITYTYPILLPLAYLVAAYFAEQKERLAIKGVLVYNLLFFGILTAASQWIKGNRPDLVNNIQEIFFLSAACFLIYLVGCIATWKRGNDWVKTITVIAIAGFFFNVAAAQVICKPLLNLRSAYTAALYLKNMVPSDTYIVSAGRYPTSAVFYSEREIVTLIDEKNVAEYVPKAYSWSEKNVMPFSTYKAAKTVEPMAVIIYKDDVADFIKKIPRQWQIHKFDNQWVVLTEK</sequence>
<feature type="transmembrane region" description="Helical" evidence="8">
    <location>
        <begin position="401"/>
        <end position="422"/>
    </location>
</feature>
<evidence type="ECO:0000256" key="1">
    <source>
        <dbReference type="ARBA" id="ARBA00004651"/>
    </source>
</evidence>
<dbReference type="PANTHER" id="PTHR33908">
    <property type="entry name" value="MANNOSYLTRANSFERASE YKCB-RELATED"/>
    <property type="match status" value="1"/>
</dbReference>
<proteinExistence type="predicted"/>
<name>A0A644VC62_9ZZZZ</name>
<feature type="transmembrane region" description="Helical" evidence="8">
    <location>
        <begin position="163"/>
        <end position="191"/>
    </location>
</feature>
<dbReference type="GO" id="GO:0005886">
    <property type="term" value="C:plasma membrane"/>
    <property type="evidence" value="ECO:0007669"/>
    <property type="project" value="UniProtKB-SubCell"/>
</dbReference>
<feature type="transmembrane region" description="Helical" evidence="8">
    <location>
        <begin position="109"/>
        <end position="127"/>
    </location>
</feature>